<dbReference type="Gene3D" id="1.10.1740.10">
    <property type="match status" value="1"/>
</dbReference>
<dbReference type="PANTHER" id="PTHR43133">
    <property type="entry name" value="RNA POLYMERASE ECF-TYPE SIGMA FACTO"/>
    <property type="match status" value="1"/>
</dbReference>
<dbReference type="AlphaFoldDB" id="A0A2T7UPB3"/>
<evidence type="ECO:0000256" key="3">
    <source>
        <dbReference type="ARBA" id="ARBA00023082"/>
    </source>
</evidence>
<keyword evidence="4" id="KW-0238">DNA-binding</keyword>
<dbReference type="InterPro" id="IPR014284">
    <property type="entry name" value="RNA_pol_sigma-70_dom"/>
</dbReference>
<keyword evidence="5" id="KW-0804">Transcription</keyword>
<evidence type="ECO:0000256" key="1">
    <source>
        <dbReference type="ARBA" id="ARBA00010641"/>
    </source>
</evidence>
<dbReference type="InterPro" id="IPR039425">
    <property type="entry name" value="RNA_pol_sigma-70-like"/>
</dbReference>
<keyword evidence="3" id="KW-0731">Sigma factor</keyword>
<evidence type="ECO:0000259" key="8">
    <source>
        <dbReference type="Pfam" id="PF08281"/>
    </source>
</evidence>
<evidence type="ECO:0000256" key="2">
    <source>
        <dbReference type="ARBA" id="ARBA00023015"/>
    </source>
</evidence>
<feature type="domain" description="RNA polymerase sigma-70 region 2" evidence="7">
    <location>
        <begin position="29"/>
        <end position="97"/>
    </location>
</feature>
<evidence type="ECO:0000313" key="9">
    <source>
        <dbReference type="EMBL" id="PVE46504.1"/>
    </source>
</evidence>
<dbReference type="EMBL" id="QDDR01000008">
    <property type="protein sequence ID" value="PVE46504.1"/>
    <property type="molecule type" value="Genomic_DNA"/>
</dbReference>
<dbReference type="GO" id="GO:0003677">
    <property type="term" value="F:DNA binding"/>
    <property type="evidence" value="ECO:0007669"/>
    <property type="project" value="UniProtKB-KW"/>
</dbReference>
<proteinExistence type="inferred from homology"/>
<comment type="similarity">
    <text evidence="1">Belongs to the sigma-70 factor family. ECF subfamily.</text>
</comment>
<accession>A0A2T7UPB3</accession>
<dbReference type="InterPro" id="IPR013324">
    <property type="entry name" value="RNA_pol_sigma_r3/r4-like"/>
</dbReference>
<evidence type="ECO:0000256" key="6">
    <source>
        <dbReference type="SAM" id="MobiDB-lite"/>
    </source>
</evidence>
<name>A0A2T7UPB3_9RHOB</name>
<reference evidence="9 10" key="1">
    <citation type="journal article" date="2011" name="Syst. Appl. Microbiol.">
        <title>Defluviimonas denitrificans gen. nov., sp. nov., and Pararhodobacter aggregans gen. nov., sp. nov., non-phototrophic Rhodobacteraceae from the biofilter of a marine aquaculture.</title>
        <authorList>
            <person name="Foesel B.U."/>
            <person name="Drake H.L."/>
            <person name="Schramm A."/>
        </authorList>
    </citation>
    <scope>NUCLEOTIDE SEQUENCE [LARGE SCALE GENOMIC DNA]</scope>
    <source>
        <strain evidence="9 10">D1-19</strain>
    </source>
</reference>
<dbReference type="GO" id="GO:0016987">
    <property type="term" value="F:sigma factor activity"/>
    <property type="evidence" value="ECO:0007669"/>
    <property type="project" value="UniProtKB-KW"/>
</dbReference>
<dbReference type="CDD" id="cd06171">
    <property type="entry name" value="Sigma70_r4"/>
    <property type="match status" value="1"/>
</dbReference>
<comment type="caution">
    <text evidence="9">The sequence shown here is derived from an EMBL/GenBank/DDBJ whole genome shotgun (WGS) entry which is preliminary data.</text>
</comment>
<keyword evidence="10" id="KW-1185">Reference proteome</keyword>
<evidence type="ECO:0000313" key="10">
    <source>
        <dbReference type="Proteomes" id="UP000244810"/>
    </source>
</evidence>
<organism evidence="9 10">
    <name type="scientific">Pararhodobacter aggregans</name>
    <dbReference type="NCBI Taxonomy" id="404875"/>
    <lineage>
        <taxon>Bacteria</taxon>
        <taxon>Pseudomonadati</taxon>
        <taxon>Pseudomonadota</taxon>
        <taxon>Alphaproteobacteria</taxon>
        <taxon>Rhodobacterales</taxon>
        <taxon>Paracoccaceae</taxon>
        <taxon>Pararhodobacter</taxon>
    </lineage>
</organism>
<evidence type="ECO:0000256" key="4">
    <source>
        <dbReference type="ARBA" id="ARBA00023125"/>
    </source>
</evidence>
<feature type="region of interest" description="Disordered" evidence="6">
    <location>
        <begin position="97"/>
        <end position="119"/>
    </location>
</feature>
<dbReference type="GO" id="GO:0006352">
    <property type="term" value="P:DNA-templated transcription initiation"/>
    <property type="evidence" value="ECO:0007669"/>
    <property type="project" value="InterPro"/>
</dbReference>
<dbReference type="SUPFAM" id="SSF88946">
    <property type="entry name" value="Sigma2 domain of RNA polymerase sigma factors"/>
    <property type="match status" value="1"/>
</dbReference>
<dbReference type="InterPro" id="IPR007627">
    <property type="entry name" value="RNA_pol_sigma70_r2"/>
</dbReference>
<dbReference type="PANTHER" id="PTHR43133:SF8">
    <property type="entry name" value="RNA POLYMERASE SIGMA FACTOR HI_1459-RELATED"/>
    <property type="match status" value="1"/>
</dbReference>
<gene>
    <name evidence="9" type="ORF">DDE23_15225</name>
</gene>
<dbReference type="NCBIfam" id="TIGR02937">
    <property type="entry name" value="sigma70-ECF"/>
    <property type="match status" value="1"/>
</dbReference>
<dbReference type="SUPFAM" id="SSF88659">
    <property type="entry name" value="Sigma3 and sigma4 domains of RNA polymerase sigma factors"/>
    <property type="match status" value="1"/>
</dbReference>
<dbReference type="Pfam" id="PF08281">
    <property type="entry name" value="Sigma70_r4_2"/>
    <property type="match status" value="1"/>
</dbReference>
<feature type="domain" description="RNA polymerase sigma factor 70 region 4 type 2" evidence="8">
    <location>
        <begin position="124"/>
        <end position="174"/>
    </location>
</feature>
<evidence type="ECO:0000256" key="5">
    <source>
        <dbReference type="ARBA" id="ARBA00023163"/>
    </source>
</evidence>
<dbReference type="InterPro" id="IPR013325">
    <property type="entry name" value="RNA_pol_sigma_r2"/>
</dbReference>
<dbReference type="Gene3D" id="1.10.10.10">
    <property type="entry name" value="Winged helix-like DNA-binding domain superfamily/Winged helix DNA-binding domain"/>
    <property type="match status" value="1"/>
</dbReference>
<dbReference type="OrthoDB" id="9803470at2"/>
<evidence type="ECO:0000259" key="7">
    <source>
        <dbReference type="Pfam" id="PF04542"/>
    </source>
</evidence>
<dbReference type="InterPro" id="IPR013249">
    <property type="entry name" value="RNA_pol_sigma70_r4_t2"/>
</dbReference>
<dbReference type="RefSeq" id="WP_107752617.1">
    <property type="nucleotide sequence ID" value="NZ_QBKF01000008.1"/>
</dbReference>
<sequence>MAETAKLRALIAYHAAGARLGRERDLAALVQLCSPRLLAHARRLTDDTETARDVVQESWIAIARALPGLRDETAFLAFALRIVTRAAARDLGRRQRRRVADKGFGDSQPDHVAAPDTAPSAPDLQAAIAALPPPQRAALALFYLEGLSVAEVAHALDIPPGTVKTRLMHARARLRAHLEGETDGQS</sequence>
<dbReference type="Pfam" id="PF04542">
    <property type="entry name" value="Sigma70_r2"/>
    <property type="match status" value="1"/>
</dbReference>
<protein>
    <submittedName>
        <fullName evidence="9">RNA polymerase subunit sigma-70</fullName>
    </submittedName>
</protein>
<dbReference type="Proteomes" id="UP000244810">
    <property type="component" value="Unassembled WGS sequence"/>
</dbReference>
<keyword evidence="2" id="KW-0805">Transcription regulation</keyword>
<dbReference type="InterPro" id="IPR036388">
    <property type="entry name" value="WH-like_DNA-bd_sf"/>
</dbReference>